<organism evidence="4 5">
    <name type="scientific">Streptomyces pactum</name>
    <dbReference type="NCBI Taxonomy" id="68249"/>
    <lineage>
        <taxon>Bacteria</taxon>
        <taxon>Bacillati</taxon>
        <taxon>Actinomycetota</taxon>
        <taxon>Actinomycetes</taxon>
        <taxon>Kitasatosporales</taxon>
        <taxon>Streptomycetaceae</taxon>
        <taxon>Streptomyces</taxon>
    </lineage>
</organism>
<dbReference type="RefSeq" id="WP_197987256.1">
    <property type="nucleotide sequence ID" value="NZ_JACYXC010000001.1"/>
</dbReference>
<proteinExistence type="predicted"/>
<dbReference type="InterPro" id="IPR013651">
    <property type="entry name" value="ATP-grasp_RimK-type"/>
</dbReference>
<evidence type="ECO:0000313" key="5">
    <source>
        <dbReference type="Proteomes" id="UP000807371"/>
    </source>
</evidence>
<gene>
    <name evidence="4" type="ORF">IHE55_00905</name>
</gene>
<accession>A0ABS0NE06</accession>
<feature type="region of interest" description="Disordered" evidence="2">
    <location>
        <begin position="1"/>
        <end position="27"/>
    </location>
</feature>
<name>A0ABS0NE06_9ACTN</name>
<evidence type="ECO:0000256" key="2">
    <source>
        <dbReference type="SAM" id="MobiDB-lite"/>
    </source>
</evidence>
<evidence type="ECO:0000313" key="4">
    <source>
        <dbReference type="EMBL" id="MBH5333435.1"/>
    </source>
</evidence>
<dbReference type="PANTHER" id="PTHR21621:SF0">
    <property type="entry name" value="BETA-CITRYLGLUTAMATE SYNTHASE B-RELATED"/>
    <property type="match status" value="1"/>
</dbReference>
<dbReference type="Gene3D" id="3.30.470.20">
    <property type="entry name" value="ATP-grasp fold, B domain"/>
    <property type="match status" value="1"/>
</dbReference>
<dbReference type="Proteomes" id="UP000807371">
    <property type="component" value="Unassembled WGS sequence"/>
</dbReference>
<sequence>MREKPAVGVFMPPRPDGQPARPAASLDHGKIPADAWARLRRLLDERSPDIEVVHDLDLRRSYVLDGRVYCDGRCAGDLDVYVWYAEMERVLGGYHLEVLKTLGSEVLVVPDPWRFEQGLDKFWAHRTLARAGVRVPQTVLVDHRNLDLVAPVLDAWGRALLKPRWGSFGHGVLLVEDFAEVRDVLGFLTRSSPCAARQAFLLERFYPNDPADWVSAVMINGELMYGYRKQEAARVPLGRAGAWKVFDAEGIGGHVEPAELSPGHLEQARRAQRALGSPIVGFDMILHRGSPVVVDENTFPGLYPDLFTWAGRDLGEELFRLVRNAVRRWREA</sequence>
<dbReference type="PANTHER" id="PTHR21621">
    <property type="entry name" value="RIBOSOMAL PROTEIN S6 MODIFICATION PROTEIN"/>
    <property type="match status" value="1"/>
</dbReference>
<keyword evidence="5" id="KW-1185">Reference proteome</keyword>
<keyword evidence="1" id="KW-0067">ATP-binding</keyword>
<evidence type="ECO:0000256" key="1">
    <source>
        <dbReference type="PROSITE-ProRule" id="PRU00409"/>
    </source>
</evidence>
<dbReference type="InterPro" id="IPR011761">
    <property type="entry name" value="ATP-grasp"/>
</dbReference>
<feature type="domain" description="ATP-grasp" evidence="3">
    <location>
        <begin position="125"/>
        <end position="323"/>
    </location>
</feature>
<protein>
    <recommendedName>
        <fullName evidence="3">ATP-grasp domain-containing protein</fullName>
    </recommendedName>
</protein>
<reference evidence="4 5" key="1">
    <citation type="submission" date="2020-09" db="EMBL/GenBank/DDBJ databases">
        <title>Biosynthesis of the nuclear factor of activated T cells inhibitor NFAT-133 and its congeners in Streptomyces pactum.</title>
        <authorList>
            <person name="Zhou W."/>
            <person name="Posri P."/>
            <person name="Abugrain M.E."/>
            <person name="Weisberg A.J."/>
            <person name="Chang J.H."/>
            <person name="Mahmud T."/>
        </authorList>
    </citation>
    <scope>NUCLEOTIDE SEQUENCE [LARGE SCALE GENOMIC DNA]</scope>
    <source>
        <strain evidence="4 5">ATCC 27456</strain>
    </source>
</reference>
<dbReference type="SUPFAM" id="SSF56059">
    <property type="entry name" value="Glutathione synthetase ATP-binding domain-like"/>
    <property type="match status" value="1"/>
</dbReference>
<dbReference type="EMBL" id="JACYXC010000001">
    <property type="protein sequence ID" value="MBH5333435.1"/>
    <property type="molecule type" value="Genomic_DNA"/>
</dbReference>
<evidence type="ECO:0000259" key="3">
    <source>
        <dbReference type="PROSITE" id="PS50975"/>
    </source>
</evidence>
<dbReference type="Pfam" id="PF08443">
    <property type="entry name" value="RimK"/>
    <property type="match status" value="1"/>
</dbReference>
<dbReference type="PROSITE" id="PS50975">
    <property type="entry name" value="ATP_GRASP"/>
    <property type="match status" value="1"/>
</dbReference>
<comment type="caution">
    <text evidence="4">The sequence shown here is derived from an EMBL/GenBank/DDBJ whole genome shotgun (WGS) entry which is preliminary data.</text>
</comment>
<keyword evidence="1" id="KW-0547">Nucleotide-binding</keyword>